<dbReference type="EMBL" id="MU276304">
    <property type="protein sequence ID" value="KAI0039446.1"/>
    <property type="molecule type" value="Genomic_DNA"/>
</dbReference>
<gene>
    <name evidence="1" type="ORF">FA95DRAFT_1478263</name>
</gene>
<evidence type="ECO:0000313" key="1">
    <source>
        <dbReference type="EMBL" id="KAI0039446.1"/>
    </source>
</evidence>
<organism evidence="1 2">
    <name type="scientific">Auriscalpium vulgare</name>
    <dbReference type="NCBI Taxonomy" id="40419"/>
    <lineage>
        <taxon>Eukaryota</taxon>
        <taxon>Fungi</taxon>
        <taxon>Dikarya</taxon>
        <taxon>Basidiomycota</taxon>
        <taxon>Agaricomycotina</taxon>
        <taxon>Agaricomycetes</taxon>
        <taxon>Russulales</taxon>
        <taxon>Auriscalpiaceae</taxon>
        <taxon>Auriscalpium</taxon>
    </lineage>
</organism>
<reference evidence="1" key="2">
    <citation type="journal article" date="2022" name="New Phytol.">
        <title>Evolutionary transition to the ectomycorrhizal habit in the genomes of a hyperdiverse lineage of mushroom-forming fungi.</title>
        <authorList>
            <person name="Looney B."/>
            <person name="Miyauchi S."/>
            <person name="Morin E."/>
            <person name="Drula E."/>
            <person name="Courty P.E."/>
            <person name="Kohler A."/>
            <person name="Kuo A."/>
            <person name="LaButti K."/>
            <person name="Pangilinan J."/>
            <person name="Lipzen A."/>
            <person name="Riley R."/>
            <person name="Andreopoulos W."/>
            <person name="He G."/>
            <person name="Johnson J."/>
            <person name="Nolan M."/>
            <person name="Tritt A."/>
            <person name="Barry K.W."/>
            <person name="Grigoriev I.V."/>
            <person name="Nagy L.G."/>
            <person name="Hibbett D."/>
            <person name="Henrissat B."/>
            <person name="Matheny P.B."/>
            <person name="Labbe J."/>
            <person name="Martin F.M."/>
        </authorList>
    </citation>
    <scope>NUCLEOTIDE SEQUENCE</scope>
    <source>
        <strain evidence="1">FP105234-sp</strain>
    </source>
</reference>
<sequence>LVRDGWPGGVGRLNMDDKEHEEMEPFEVVPTSAEGISDWAVVAPIPRPSDPSRRWTIIHNPADAPAAEQVYPLSLRVQGVLGRHNLQVFGNWDQTERNACKAVQTVVLVPGNYWESFTAQRHTIDIVRRLIIQATGGSARRIESNADEIFCQRRVFKKVSWIFVRDHADRILTSYEDALGVARLIDQRWRVVDKIKFGRRTIEGKVKTCKPTIFSEGDLVDITMNFDIATVSRNHGETSTVVHL</sequence>
<accession>A0ACB8R5M8</accession>
<proteinExistence type="predicted"/>
<feature type="non-terminal residue" evidence="1">
    <location>
        <position position="244"/>
    </location>
</feature>
<reference evidence="1" key="1">
    <citation type="submission" date="2021-02" db="EMBL/GenBank/DDBJ databases">
        <authorList>
            <consortium name="DOE Joint Genome Institute"/>
            <person name="Ahrendt S."/>
            <person name="Looney B.P."/>
            <person name="Miyauchi S."/>
            <person name="Morin E."/>
            <person name="Drula E."/>
            <person name="Courty P.E."/>
            <person name="Chicoki N."/>
            <person name="Fauchery L."/>
            <person name="Kohler A."/>
            <person name="Kuo A."/>
            <person name="Labutti K."/>
            <person name="Pangilinan J."/>
            <person name="Lipzen A."/>
            <person name="Riley R."/>
            <person name="Andreopoulos W."/>
            <person name="He G."/>
            <person name="Johnson J."/>
            <person name="Barry K.W."/>
            <person name="Grigoriev I.V."/>
            <person name="Nagy L."/>
            <person name="Hibbett D."/>
            <person name="Henrissat B."/>
            <person name="Matheny P.B."/>
            <person name="Labbe J."/>
            <person name="Martin F."/>
        </authorList>
    </citation>
    <scope>NUCLEOTIDE SEQUENCE</scope>
    <source>
        <strain evidence="1">FP105234-sp</strain>
    </source>
</reference>
<feature type="non-terminal residue" evidence="1">
    <location>
        <position position="1"/>
    </location>
</feature>
<name>A0ACB8R5M8_9AGAM</name>
<keyword evidence="2" id="KW-1185">Reference proteome</keyword>
<comment type="caution">
    <text evidence="1">The sequence shown here is derived from an EMBL/GenBank/DDBJ whole genome shotgun (WGS) entry which is preliminary data.</text>
</comment>
<dbReference type="Proteomes" id="UP000814033">
    <property type="component" value="Unassembled WGS sequence"/>
</dbReference>
<protein>
    <submittedName>
        <fullName evidence="1">Uncharacterized protein</fullName>
    </submittedName>
</protein>
<evidence type="ECO:0000313" key="2">
    <source>
        <dbReference type="Proteomes" id="UP000814033"/>
    </source>
</evidence>